<evidence type="ECO:0000256" key="3">
    <source>
        <dbReference type="ARBA" id="ARBA00022870"/>
    </source>
</evidence>
<evidence type="ECO:0000313" key="7">
    <source>
        <dbReference type="EMBL" id="OEE69469.1"/>
    </source>
</evidence>
<accession>A0A1E5CL85</accession>
<evidence type="ECO:0000256" key="2">
    <source>
        <dbReference type="ARBA" id="ARBA00022692"/>
    </source>
</evidence>
<feature type="transmembrane region" description="Helical" evidence="6">
    <location>
        <begin position="6"/>
        <end position="37"/>
    </location>
</feature>
<keyword evidence="8" id="KW-1185">Reference proteome</keyword>
<evidence type="ECO:0000256" key="1">
    <source>
        <dbReference type="ARBA" id="ARBA00004551"/>
    </source>
</evidence>
<dbReference type="AlphaFoldDB" id="A0A1E5CL85"/>
<comment type="subcellular location">
    <subcellularLocation>
        <location evidence="1">Host membrane</location>
    </subcellularLocation>
</comment>
<evidence type="ECO:0000256" key="5">
    <source>
        <dbReference type="ARBA" id="ARBA00023136"/>
    </source>
</evidence>
<dbReference type="Proteomes" id="UP000094165">
    <property type="component" value="Unassembled WGS sequence"/>
</dbReference>
<keyword evidence="3" id="KW-1043">Host membrane</keyword>
<evidence type="ECO:0000256" key="6">
    <source>
        <dbReference type="SAM" id="Phobius"/>
    </source>
</evidence>
<feature type="transmembrane region" description="Helical" evidence="6">
    <location>
        <begin position="49"/>
        <end position="77"/>
    </location>
</feature>
<organism evidence="7 8">
    <name type="scientific">Vibrio genomosp. F6 str. FF-238</name>
    <dbReference type="NCBI Taxonomy" id="1191298"/>
    <lineage>
        <taxon>Bacteria</taxon>
        <taxon>Pseudomonadati</taxon>
        <taxon>Pseudomonadota</taxon>
        <taxon>Gammaproteobacteria</taxon>
        <taxon>Vibrionales</taxon>
        <taxon>Vibrionaceae</taxon>
        <taxon>Vibrio</taxon>
    </lineage>
</organism>
<evidence type="ECO:0000313" key="8">
    <source>
        <dbReference type="Proteomes" id="UP000094165"/>
    </source>
</evidence>
<protein>
    <submittedName>
        <fullName evidence="7">Uncharacterized protein</fullName>
    </submittedName>
</protein>
<keyword evidence="4 6" id="KW-1133">Transmembrane helix</keyword>
<name>A0A1E5CL85_9VIBR</name>
<gene>
    <name evidence="7" type="ORF">A130_09290</name>
</gene>
<dbReference type="InterPro" id="IPR035210">
    <property type="entry name" value="DUF5455"/>
</dbReference>
<evidence type="ECO:0000256" key="4">
    <source>
        <dbReference type="ARBA" id="ARBA00022989"/>
    </source>
</evidence>
<dbReference type="RefSeq" id="WP_017051521.1">
    <property type="nucleotide sequence ID" value="NZ_AJYW02000313.1"/>
</dbReference>
<dbReference type="Pfam" id="PF17537">
    <property type="entry name" value="DUF5455"/>
    <property type="match status" value="1"/>
</dbReference>
<keyword evidence="5 6" id="KW-0472">Membrane</keyword>
<dbReference type="EMBL" id="AJYW02000313">
    <property type="protein sequence ID" value="OEE69469.1"/>
    <property type="molecule type" value="Genomic_DNA"/>
</dbReference>
<dbReference type="GO" id="GO:0033644">
    <property type="term" value="C:host cell membrane"/>
    <property type="evidence" value="ECO:0007669"/>
    <property type="project" value="UniProtKB-SubCell"/>
</dbReference>
<sequence>MPLPAIIPAIGAIAAATRLTALATLIASAFATAGTMLVTTITMGFATRLIAVALLAAVTGAGILGIVTIGDLVTFYAPPQFNQAMSLVVPDNSTFSLGTIIAAKIARWVYTWQFYIIDKLSG</sequence>
<comment type="caution">
    <text evidence="7">The sequence shown here is derived from an EMBL/GenBank/DDBJ whole genome shotgun (WGS) entry which is preliminary data.</text>
</comment>
<proteinExistence type="predicted"/>
<keyword evidence="2 6" id="KW-0812">Transmembrane</keyword>
<reference evidence="7 8" key="1">
    <citation type="journal article" date="2012" name="Science">
        <title>Ecological populations of bacteria act as socially cohesive units of antibiotic production and resistance.</title>
        <authorList>
            <person name="Cordero O.X."/>
            <person name="Wildschutte H."/>
            <person name="Kirkup B."/>
            <person name="Proehl S."/>
            <person name="Ngo L."/>
            <person name="Hussain F."/>
            <person name="Le Roux F."/>
            <person name="Mincer T."/>
            <person name="Polz M.F."/>
        </authorList>
    </citation>
    <scope>NUCLEOTIDE SEQUENCE [LARGE SCALE GENOMIC DNA]</scope>
    <source>
        <strain evidence="7 8">FF-238</strain>
    </source>
</reference>